<evidence type="ECO:0000313" key="2">
    <source>
        <dbReference type="Proteomes" id="UP000218811"/>
    </source>
</evidence>
<accession>A0A2H3K1W9</accession>
<dbReference type="AlphaFoldDB" id="A0A2H3K1W9"/>
<sequence length="341" mass="37934">MSAINPSQGLRRKYTLPLSLVSSYFNSAPQPASSRNRLSSYKMLDEILDGQPAAPCMAVHSAFGIIRMRPIKLGPRFSLRNPFFWEKDALLPLSNSETVASRIPACIWDEILGYLEDVYLHACCIKTIPTPRRNVYHLALVDRAAEEGKDGSRAGSQRGLAHVDMFAATFAGGQLPQLTSLRIDINGEWTPGAIPQSVFLYLSTFHLITHLTLEDITLLLISVLLRLERSGAIDIDRRRCWEPPPIDSGVMRPVDAPHRFGMSMVLIADPALRMFELRYPVRWPRGAGRAATPELTATNMKQNPANVRVETHSRTGRAQAMTCSEAVAAEEWKTEAAVQEK</sequence>
<keyword evidence="2" id="KW-1185">Reference proteome</keyword>
<dbReference type="Proteomes" id="UP000218811">
    <property type="component" value="Unassembled WGS sequence"/>
</dbReference>
<gene>
    <name evidence="1" type="ORF">WOLCODRAFT_154164</name>
</gene>
<reference evidence="1 2" key="1">
    <citation type="journal article" date="2012" name="Science">
        <title>The Paleozoic origin of enzymatic lignin decomposition reconstructed from 31 fungal genomes.</title>
        <authorList>
            <person name="Floudas D."/>
            <person name="Binder M."/>
            <person name="Riley R."/>
            <person name="Barry K."/>
            <person name="Blanchette R.A."/>
            <person name="Henrissat B."/>
            <person name="Martinez A.T."/>
            <person name="Otillar R."/>
            <person name="Spatafora J.W."/>
            <person name="Yadav J.S."/>
            <person name="Aerts A."/>
            <person name="Benoit I."/>
            <person name="Boyd A."/>
            <person name="Carlson A."/>
            <person name="Copeland A."/>
            <person name="Coutinho P.M."/>
            <person name="de Vries R.P."/>
            <person name="Ferreira P."/>
            <person name="Findley K."/>
            <person name="Foster B."/>
            <person name="Gaskell J."/>
            <person name="Glotzer D."/>
            <person name="Gorecki P."/>
            <person name="Heitman J."/>
            <person name="Hesse C."/>
            <person name="Hori C."/>
            <person name="Igarashi K."/>
            <person name="Jurgens J.A."/>
            <person name="Kallen N."/>
            <person name="Kersten P."/>
            <person name="Kohler A."/>
            <person name="Kuees U."/>
            <person name="Kumar T.K.A."/>
            <person name="Kuo A."/>
            <person name="LaButti K."/>
            <person name="Larrondo L.F."/>
            <person name="Lindquist E."/>
            <person name="Ling A."/>
            <person name="Lombard V."/>
            <person name="Lucas S."/>
            <person name="Lundell T."/>
            <person name="Martin R."/>
            <person name="McLaughlin D.J."/>
            <person name="Morgenstern I."/>
            <person name="Morin E."/>
            <person name="Murat C."/>
            <person name="Nagy L.G."/>
            <person name="Nolan M."/>
            <person name="Ohm R.A."/>
            <person name="Patyshakuliyeva A."/>
            <person name="Rokas A."/>
            <person name="Ruiz-Duenas F.J."/>
            <person name="Sabat G."/>
            <person name="Salamov A."/>
            <person name="Samejima M."/>
            <person name="Schmutz J."/>
            <person name="Slot J.C."/>
            <person name="St John F."/>
            <person name="Stenlid J."/>
            <person name="Sun H."/>
            <person name="Sun S."/>
            <person name="Syed K."/>
            <person name="Tsang A."/>
            <person name="Wiebenga A."/>
            <person name="Young D."/>
            <person name="Pisabarro A."/>
            <person name="Eastwood D.C."/>
            <person name="Martin F."/>
            <person name="Cullen D."/>
            <person name="Grigoriev I.V."/>
            <person name="Hibbett D.S."/>
        </authorList>
    </citation>
    <scope>NUCLEOTIDE SEQUENCE [LARGE SCALE GENOMIC DNA]</scope>
    <source>
        <strain evidence="1 2">MD-104</strain>
    </source>
</reference>
<dbReference type="EMBL" id="KB468157">
    <property type="protein sequence ID" value="PCH44128.1"/>
    <property type="molecule type" value="Genomic_DNA"/>
</dbReference>
<organism evidence="1 2">
    <name type="scientific">Wolfiporia cocos (strain MD-104)</name>
    <name type="common">Brown rot fungus</name>
    <dbReference type="NCBI Taxonomy" id="742152"/>
    <lineage>
        <taxon>Eukaryota</taxon>
        <taxon>Fungi</taxon>
        <taxon>Dikarya</taxon>
        <taxon>Basidiomycota</taxon>
        <taxon>Agaricomycotina</taxon>
        <taxon>Agaricomycetes</taxon>
        <taxon>Polyporales</taxon>
        <taxon>Phaeolaceae</taxon>
        <taxon>Wolfiporia</taxon>
    </lineage>
</organism>
<evidence type="ECO:0000313" key="1">
    <source>
        <dbReference type="EMBL" id="PCH44128.1"/>
    </source>
</evidence>
<name>A0A2H3K1W9_WOLCO</name>
<protein>
    <submittedName>
        <fullName evidence="1">Uncharacterized protein</fullName>
    </submittedName>
</protein>
<proteinExistence type="predicted"/>